<evidence type="ECO:0000313" key="1">
    <source>
        <dbReference type="EMBL" id="ARM82344.1"/>
    </source>
</evidence>
<protein>
    <submittedName>
        <fullName evidence="1">Uncharacterized protein</fullName>
    </submittedName>
</protein>
<sequence length="29" mass="3432">MLSLGTLCYLLNIWELSLEQYNIGVYLRI</sequence>
<dbReference type="Proteomes" id="UP000193100">
    <property type="component" value="Chromosome"/>
</dbReference>
<dbReference type="EMBL" id="CP020931">
    <property type="protein sequence ID" value="ARM82344.1"/>
    <property type="molecule type" value="Genomic_DNA"/>
</dbReference>
<gene>
    <name evidence="1" type="ORF">MARSALSMR5_00241</name>
</gene>
<evidence type="ECO:0000313" key="2">
    <source>
        <dbReference type="Proteomes" id="UP000193100"/>
    </source>
</evidence>
<accession>A0A1W6K4I9</accession>
<dbReference type="AlphaFoldDB" id="A0A1W6K4I9"/>
<proteinExistence type="predicted"/>
<name>A0A1W6K4I9_9GAMM</name>
<reference evidence="1 2" key="1">
    <citation type="submission" date="2017-04" db="EMBL/GenBank/DDBJ databases">
        <title>Genome Sequence of Marinobacter salarius strain SMR5 Isolated from a culture of the Diatom Skeletonema marinoi.</title>
        <authorList>
            <person name="Topel M."/>
            <person name="Pinder M.I.M."/>
            <person name="Johansson O.N."/>
            <person name="Kourtchenko O."/>
            <person name="Godhe A."/>
            <person name="Clarke A.K."/>
        </authorList>
    </citation>
    <scope>NUCLEOTIDE SEQUENCE [LARGE SCALE GENOMIC DNA]</scope>
    <source>
        <strain evidence="1 2">SMR5</strain>
    </source>
</reference>
<organism evidence="1 2">
    <name type="scientific">Marinobacter salarius</name>
    <dbReference type="NCBI Taxonomy" id="1420917"/>
    <lineage>
        <taxon>Bacteria</taxon>
        <taxon>Pseudomonadati</taxon>
        <taxon>Pseudomonadota</taxon>
        <taxon>Gammaproteobacteria</taxon>
        <taxon>Pseudomonadales</taxon>
        <taxon>Marinobacteraceae</taxon>
        <taxon>Marinobacter</taxon>
    </lineage>
</organism>